<dbReference type="Proteomes" id="UP000051952">
    <property type="component" value="Unassembled WGS sequence"/>
</dbReference>
<organism evidence="2 3">
    <name type="scientific">Bodo saltans</name>
    <name type="common">Flagellated protozoan</name>
    <dbReference type="NCBI Taxonomy" id="75058"/>
    <lineage>
        <taxon>Eukaryota</taxon>
        <taxon>Discoba</taxon>
        <taxon>Euglenozoa</taxon>
        <taxon>Kinetoplastea</taxon>
        <taxon>Metakinetoplastina</taxon>
        <taxon>Eubodonida</taxon>
        <taxon>Bodonidae</taxon>
        <taxon>Bodo</taxon>
    </lineage>
</organism>
<protein>
    <submittedName>
        <fullName evidence="2">Uncharacterized protein</fullName>
    </submittedName>
</protein>
<evidence type="ECO:0000256" key="1">
    <source>
        <dbReference type="SAM" id="MobiDB-lite"/>
    </source>
</evidence>
<proteinExistence type="predicted"/>
<feature type="compositionally biased region" description="Polar residues" evidence="1">
    <location>
        <begin position="212"/>
        <end position="238"/>
    </location>
</feature>
<evidence type="ECO:0000313" key="3">
    <source>
        <dbReference type="Proteomes" id="UP000051952"/>
    </source>
</evidence>
<evidence type="ECO:0000313" key="2">
    <source>
        <dbReference type="EMBL" id="CUF95848.1"/>
    </source>
</evidence>
<dbReference type="OrthoDB" id="277400at2759"/>
<feature type="region of interest" description="Disordered" evidence="1">
    <location>
        <begin position="1"/>
        <end position="102"/>
    </location>
</feature>
<name>A0A0S4IUB2_BODSA</name>
<reference evidence="3" key="1">
    <citation type="submission" date="2015-09" db="EMBL/GenBank/DDBJ databases">
        <authorList>
            <consortium name="Pathogen Informatics"/>
        </authorList>
    </citation>
    <scope>NUCLEOTIDE SEQUENCE [LARGE SCALE GENOMIC DNA]</scope>
    <source>
        <strain evidence="3">Lake Konstanz</strain>
    </source>
</reference>
<feature type="compositionally biased region" description="Polar residues" evidence="1">
    <location>
        <begin position="45"/>
        <end position="69"/>
    </location>
</feature>
<sequence>MFTASQAAQPIAAAAKRNSSSISPAAISVSARSPRGQQFGARTSPKATSGISNGSFNSATTPSLPSRSQIEAAGQSQTSTRRRSSQENNKQSSSDDDDEDILDVEVMDASIPPLGMENRQIAWQCGTCKYCVLAMDNKGKTLPISMNAWGEPIPLQCPRCLVSHTNWSVTSPFDSYGDHVNVKGTFANSLQFRQHNAHYGLPPRAPSPPPQLANTSCGAQSTSGGNNDAQRLSTTGGSSRPPLGATLLENLPPILANIGLVTYRGGVPRSTVAVVPPQRKQRTAYFCGLCSRRLLRMDHNGDLVPLDTNAGGEILPLTCPGCGVSHGDWPIRPA</sequence>
<gene>
    <name evidence="2" type="ORF">BSAL_67810</name>
</gene>
<keyword evidence="3" id="KW-1185">Reference proteome</keyword>
<feature type="compositionally biased region" description="Low complexity" evidence="1">
    <location>
        <begin position="1"/>
        <end position="35"/>
    </location>
</feature>
<accession>A0A0S4IUB2</accession>
<dbReference type="VEuPathDB" id="TriTrypDB:BSAL_67810"/>
<dbReference type="EMBL" id="CYKH01000462">
    <property type="protein sequence ID" value="CUF95848.1"/>
    <property type="molecule type" value="Genomic_DNA"/>
</dbReference>
<dbReference type="AlphaFoldDB" id="A0A0S4IUB2"/>
<feature type="region of interest" description="Disordered" evidence="1">
    <location>
        <begin position="197"/>
        <end position="244"/>
    </location>
</feature>